<accession>A0A0F8WMK4</accession>
<name>A0A0F8WMK4_9ZZZZ</name>
<dbReference type="AlphaFoldDB" id="A0A0F8WMK4"/>
<organism evidence="1">
    <name type="scientific">marine sediment metagenome</name>
    <dbReference type="NCBI Taxonomy" id="412755"/>
    <lineage>
        <taxon>unclassified sequences</taxon>
        <taxon>metagenomes</taxon>
        <taxon>ecological metagenomes</taxon>
    </lineage>
</organism>
<comment type="caution">
    <text evidence="1">The sequence shown here is derived from an EMBL/GenBank/DDBJ whole genome shotgun (WGS) entry which is preliminary data.</text>
</comment>
<dbReference type="EMBL" id="LAZR01068525">
    <property type="protein sequence ID" value="KKK49470.1"/>
    <property type="molecule type" value="Genomic_DNA"/>
</dbReference>
<proteinExistence type="predicted"/>
<sequence>MTDKIVTVGLWKNAPFGGSILGGMEKLNIFLKSENLDLRYE</sequence>
<protein>
    <submittedName>
        <fullName evidence="1">Uncharacterized protein</fullName>
    </submittedName>
</protein>
<feature type="non-terminal residue" evidence="1">
    <location>
        <position position="41"/>
    </location>
</feature>
<reference evidence="1" key="1">
    <citation type="journal article" date="2015" name="Nature">
        <title>Complex archaea that bridge the gap between prokaryotes and eukaryotes.</title>
        <authorList>
            <person name="Spang A."/>
            <person name="Saw J.H."/>
            <person name="Jorgensen S.L."/>
            <person name="Zaremba-Niedzwiedzka K."/>
            <person name="Martijn J."/>
            <person name="Lind A.E."/>
            <person name="van Eijk R."/>
            <person name="Schleper C."/>
            <person name="Guy L."/>
            <person name="Ettema T.J."/>
        </authorList>
    </citation>
    <scope>NUCLEOTIDE SEQUENCE</scope>
</reference>
<evidence type="ECO:0000313" key="1">
    <source>
        <dbReference type="EMBL" id="KKK49470.1"/>
    </source>
</evidence>
<gene>
    <name evidence="1" type="ORF">LCGC14_3134720</name>
</gene>